<accession>A0A2S7F7V6</accession>
<dbReference type="AlphaFoldDB" id="A0A2S7F7V6"/>
<dbReference type="InterPro" id="IPR036209">
    <property type="entry name" value="YwmB-like_sf"/>
</dbReference>
<dbReference type="RefSeq" id="WP_104675642.1">
    <property type="nucleotide sequence ID" value="NZ_LRDH01000126.1"/>
</dbReference>
<dbReference type="SUPFAM" id="SSF143842">
    <property type="entry name" value="YwmB-like"/>
    <property type="match status" value="1"/>
</dbReference>
<comment type="caution">
    <text evidence="1">The sequence shown here is derived from an EMBL/GenBank/DDBJ whole genome shotgun (WGS) entry which is preliminary data.</text>
</comment>
<dbReference type="EMBL" id="LRDH01000126">
    <property type="protein sequence ID" value="PPV13173.1"/>
    <property type="molecule type" value="Genomic_DNA"/>
</dbReference>
<reference evidence="1 2" key="1">
    <citation type="submission" date="2016-01" db="EMBL/GenBank/DDBJ databases">
        <title>Characterization of the Clostridium difficile lineages that are prevalent in Hong Kong and China.</title>
        <authorList>
            <person name="Kwok J.S.-L."/>
            <person name="Lam W.-Y."/>
            <person name="Ip M."/>
            <person name="Chan T.-F."/>
            <person name="Hawkey P.M."/>
            <person name="Tsui S.K.-W."/>
        </authorList>
    </citation>
    <scope>NUCLEOTIDE SEQUENCE [LARGE SCALE GENOMIC DNA]</scope>
    <source>
        <strain evidence="1 2">300064</strain>
    </source>
</reference>
<name>A0A2S7F7V6_CLOBU</name>
<gene>
    <name evidence="1" type="ORF">AWN73_17125</name>
</gene>
<dbReference type="Proteomes" id="UP000238081">
    <property type="component" value="Unassembled WGS sequence"/>
</dbReference>
<evidence type="ECO:0000313" key="2">
    <source>
        <dbReference type="Proteomes" id="UP000238081"/>
    </source>
</evidence>
<sequence>MKIKISIIFLVLLSFFNIGAVSNNNVKGYSFDNLESVYINKSEFVENGSKIQYRTKNSIEQEKERVETYLVTNCLVTCKEVTQNSIRFGNDDLQIEAEFWKDDIDTYAVITVVNNNTNKKTEELTKILKGLTTEDVIEFQCYKYYKGKISFNDETEYTDDMCSRIYESNMISLNNGYTGSGYCRNGEKINFAISNYNTGAYIIIGTPIIFTTY</sequence>
<proteinExistence type="predicted"/>
<organism evidence="1 2">
    <name type="scientific">Clostridium butyricum</name>
    <dbReference type="NCBI Taxonomy" id="1492"/>
    <lineage>
        <taxon>Bacteria</taxon>
        <taxon>Bacillati</taxon>
        <taxon>Bacillota</taxon>
        <taxon>Clostridia</taxon>
        <taxon>Eubacteriales</taxon>
        <taxon>Clostridiaceae</taxon>
        <taxon>Clostridium</taxon>
    </lineage>
</organism>
<protein>
    <submittedName>
        <fullName evidence="1">Uncharacterized protein</fullName>
    </submittedName>
</protein>
<evidence type="ECO:0000313" key="1">
    <source>
        <dbReference type="EMBL" id="PPV13173.1"/>
    </source>
</evidence>